<feature type="signal peptide" evidence="1">
    <location>
        <begin position="1"/>
        <end position="19"/>
    </location>
</feature>
<sequence>MIRFKKSMSVLVLFNGVLTREFSPSRGVRQVSFEVFVSQVILTNILEFLCYMQEEKGDLSLSTRENPTSSKRCHTIPWNKFSFSKDVGGMDFRDLHLFNRTLIIKLGWGLITNPNALWVHCIILIMDLKFERNLCSQEEDGLLVMRGRSSLGGINPPSNEVEFCVRDYILVEKPWDIGKL</sequence>
<accession>A0A371EP41</accession>
<comment type="caution">
    <text evidence="2">The sequence shown here is derived from an EMBL/GenBank/DDBJ whole genome shotgun (WGS) entry which is preliminary data.</text>
</comment>
<organism evidence="2 3">
    <name type="scientific">Mucuna pruriens</name>
    <name type="common">Velvet bean</name>
    <name type="synonym">Dolichos pruriens</name>
    <dbReference type="NCBI Taxonomy" id="157652"/>
    <lineage>
        <taxon>Eukaryota</taxon>
        <taxon>Viridiplantae</taxon>
        <taxon>Streptophyta</taxon>
        <taxon>Embryophyta</taxon>
        <taxon>Tracheophyta</taxon>
        <taxon>Spermatophyta</taxon>
        <taxon>Magnoliopsida</taxon>
        <taxon>eudicotyledons</taxon>
        <taxon>Gunneridae</taxon>
        <taxon>Pentapetalae</taxon>
        <taxon>rosids</taxon>
        <taxon>fabids</taxon>
        <taxon>Fabales</taxon>
        <taxon>Fabaceae</taxon>
        <taxon>Papilionoideae</taxon>
        <taxon>50 kb inversion clade</taxon>
        <taxon>NPAAA clade</taxon>
        <taxon>indigoferoid/millettioid clade</taxon>
        <taxon>Phaseoleae</taxon>
        <taxon>Mucuna</taxon>
    </lineage>
</organism>
<keyword evidence="3" id="KW-1185">Reference proteome</keyword>
<evidence type="ECO:0000313" key="2">
    <source>
        <dbReference type="EMBL" id="RDX67726.1"/>
    </source>
</evidence>
<gene>
    <name evidence="2" type="ORF">CR513_53359</name>
</gene>
<dbReference type="OrthoDB" id="1436389at2759"/>
<feature type="non-terminal residue" evidence="2">
    <location>
        <position position="1"/>
    </location>
</feature>
<evidence type="ECO:0000313" key="3">
    <source>
        <dbReference type="Proteomes" id="UP000257109"/>
    </source>
</evidence>
<dbReference type="AlphaFoldDB" id="A0A371EP41"/>
<evidence type="ECO:0000256" key="1">
    <source>
        <dbReference type="SAM" id="SignalP"/>
    </source>
</evidence>
<proteinExistence type="predicted"/>
<reference evidence="2" key="1">
    <citation type="submission" date="2018-05" db="EMBL/GenBank/DDBJ databases">
        <title>Draft genome of Mucuna pruriens seed.</title>
        <authorList>
            <person name="Nnadi N.E."/>
            <person name="Vos R."/>
            <person name="Hasami M.H."/>
            <person name="Devisetty U.K."/>
            <person name="Aguiy J.C."/>
        </authorList>
    </citation>
    <scope>NUCLEOTIDE SEQUENCE [LARGE SCALE GENOMIC DNA]</scope>
    <source>
        <strain evidence="2">JCA_2017</strain>
    </source>
</reference>
<name>A0A371EP41_MUCPR</name>
<dbReference type="EMBL" id="QJKJ01012872">
    <property type="protein sequence ID" value="RDX67726.1"/>
    <property type="molecule type" value="Genomic_DNA"/>
</dbReference>
<keyword evidence="1" id="KW-0732">Signal</keyword>
<dbReference type="Proteomes" id="UP000257109">
    <property type="component" value="Unassembled WGS sequence"/>
</dbReference>
<protein>
    <submittedName>
        <fullName evidence="2">Uncharacterized protein</fullName>
    </submittedName>
</protein>
<feature type="chain" id="PRO_5017058870" evidence="1">
    <location>
        <begin position="20"/>
        <end position="180"/>
    </location>
</feature>